<name>A0A1N6XE46_9ACTN</name>
<evidence type="ECO:0000256" key="1">
    <source>
        <dbReference type="ARBA" id="ARBA00008812"/>
    </source>
</evidence>
<dbReference type="InterPro" id="IPR036761">
    <property type="entry name" value="TTHA0802/YceI-like_sf"/>
</dbReference>
<dbReference type="Pfam" id="PF04264">
    <property type="entry name" value="YceI"/>
    <property type="match status" value="1"/>
</dbReference>
<evidence type="ECO:0000313" key="4">
    <source>
        <dbReference type="Proteomes" id="UP000186096"/>
    </source>
</evidence>
<comment type="similarity">
    <text evidence="1">Belongs to the UPF0312 family.</text>
</comment>
<protein>
    <submittedName>
        <fullName evidence="3">Polyisoprenoid-binding protein YceI</fullName>
    </submittedName>
</protein>
<dbReference type="Proteomes" id="UP000186096">
    <property type="component" value="Unassembled WGS sequence"/>
</dbReference>
<reference evidence="4" key="1">
    <citation type="submission" date="2017-01" db="EMBL/GenBank/DDBJ databases">
        <authorList>
            <person name="Varghese N."/>
            <person name="Submissions S."/>
        </authorList>
    </citation>
    <scope>NUCLEOTIDE SEQUENCE [LARGE SCALE GENOMIC DNA]</scope>
    <source>
        <strain evidence="4">ATCC 12950</strain>
    </source>
</reference>
<dbReference type="PANTHER" id="PTHR34406">
    <property type="entry name" value="PROTEIN YCEI"/>
    <property type="match status" value="1"/>
</dbReference>
<dbReference type="SMART" id="SM00867">
    <property type="entry name" value="YceI"/>
    <property type="match status" value="1"/>
</dbReference>
<dbReference type="SUPFAM" id="SSF101874">
    <property type="entry name" value="YceI-like"/>
    <property type="match status" value="1"/>
</dbReference>
<dbReference type="PANTHER" id="PTHR34406:SF1">
    <property type="entry name" value="PROTEIN YCEI"/>
    <property type="match status" value="1"/>
</dbReference>
<dbReference type="EMBL" id="FTNI01000005">
    <property type="protein sequence ID" value="SIR00632.1"/>
    <property type="molecule type" value="Genomic_DNA"/>
</dbReference>
<dbReference type="RefSeq" id="WP_239105279.1">
    <property type="nucleotide sequence ID" value="NZ_FTNI01000005.1"/>
</dbReference>
<evidence type="ECO:0000313" key="3">
    <source>
        <dbReference type="EMBL" id="SIR00632.1"/>
    </source>
</evidence>
<keyword evidence="4" id="KW-1185">Reference proteome</keyword>
<accession>A0A1N6XE46</accession>
<dbReference type="STRING" id="58117.SAMN05421833_105118"/>
<evidence type="ECO:0000259" key="2">
    <source>
        <dbReference type="SMART" id="SM00867"/>
    </source>
</evidence>
<organism evidence="3 4">
    <name type="scientific">Microbispora rosea</name>
    <dbReference type="NCBI Taxonomy" id="58117"/>
    <lineage>
        <taxon>Bacteria</taxon>
        <taxon>Bacillati</taxon>
        <taxon>Actinomycetota</taxon>
        <taxon>Actinomycetes</taxon>
        <taxon>Streptosporangiales</taxon>
        <taxon>Streptosporangiaceae</taxon>
        <taxon>Microbispora</taxon>
    </lineage>
</organism>
<dbReference type="Gene3D" id="2.40.128.110">
    <property type="entry name" value="Lipid/polyisoprenoid-binding, YceI-like"/>
    <property type="match status" value="1"/>
</dbReference>
<dbReference type="AlphaFoldDB" id="A0A1N6XE46"/>
<feature type="domain" description="Lipid/polyisoprenoid-binding YceI-like" evidence="2">
    <location>
        <begin position="24"/>
        <end position="198"/>
    </location>
</feature>
<sequence length="202" mass="21366">MSSGTDISGPFRGNAHGMDVEAGTYALGPRSGRLLVLTGRAGLGAKAGHDLTMEVTRWRGEAVVTPGDPAGCRVTVEAEVASMRVREGTGGVKPLTDSDRVEIEKNMRNKVLKADQHPLVTFRSTRVGGDPEAFHVEGDLTIAGVTRPVTVDGALAGGRARGRATVVQSAWGIRPYTAFFGALKLRDEVEVIFDVRLGEGRG</sequence>
<proteinExistence type="inferred from homology"/>
<dbReference type="InterPro" id="IPR007372">
    <property type="entry name" value="Lipid/polyisoprenoid-bd_YceI"/>
</dbReference>
<gene>
    <name evidence="3" type="ORF">SAMN05421833_105118</name>
</gene>